<organism evidence="1 2">
    <name type="scientific">[Clostridium] aminophilum</name>
    <dbReference type="NCBI Taxonomy" id="1526"/>
    <lineage>
        <taxon>Bacteria</taxon>
        <taxon>Bacillati</taxon>
        <taxon>Bacillota</taxon>
        <taxon>Clostridia</taxon>
        <taxon>Lachnospirales</taxon>
        <taxon>Lachnospiraceae</taxon>
    </lineage>
</organism>
<evidence type="ECO:0008006" key="3">
    <source>
        <dbReference type="Google" id="ProtNLM"/>
    </source>
</evidence>
<dbReference type="InterPro" id="IPR010021">
    <property type="entry name" value="PGPP1/Gep4"/>
</dbReference>
<proteinExistence type="predicted"/>
<name>A0A1I0B3V9_9FIRM</name>
<dbReference type="NCBIfam" id="TIGR01668">
    <property type="entry name" value="YqeG_hyp_ppase"/>
    <property type="match status" value="1"/>
</dbReference>
<reference evidence="1 2" key="1">
    <citation type="submission" date="2016-10" db="EMBL/GenBank/DDBJ databases">
        <authorList>
            <person name="de Groot N.N."/>
        </authorList>
    </citation>
    <scope>NUCLEOTIDE SEQUENCE [LARGE SCALE GENOMIC DNA]</scope>
    <source>
        <strain evidence="1 2">KH1P1</strain>
    </source>
</reference>
<dbReference type="EMBL" id="FOIL01000003">
    <property type="protein sequence ID" value="SET01366.1"/>
    <property type="molecule type" value="Genomic_DNA"/>
</dbReference>
<accession>A0A1I0B3V9</accession>
<dbReference type="RefSeq" id="WP_074648277.1">
    <property type="nucleotide sequence ID" value="NZ_FOIL01000003.1"/>
</dbReference>
<dbReference type="InterPro" id="IPR023214">
    <property type="entry name" value="HAD_sf"/>
</dbReference>
<dbReference type="Gene3D" id="3.40.50.1000">
    <property type="entry name" value="HAD superfamily/HAD-like"/>
    <property type="match status" value="1"/>
</dbReference>
<dbReference type="InterPro" id="IPR036412">
    <property type="entry name" value="HAD-like_sf"/>
</dbReference>
<dbReference type="eggNOG" id="COG2179">
    <property type="taxonomic scope" value="Bacteria"/>
</dbReference>
<dbReference type="STRING" id="1526.SAMN02910262_01609"/>
<dbReference type="OrthoDB" id="9787572at2"/>
<evidence type="ECO:0000313" key="2">
    <source>
        <dbReference type="Proteomes" id="UP000199820"/>
    </source>
</evidence>
<protein>
    <recommendedName>
        <fullName evidence="3">YqeG family HAD IIIA-type phosphatase</fullName>
    </recommendedName>
</protein>
<keyword evidence="2" id="KW-1185">Reference proteome</keyword>
<evidence type="ECO:0000313" key="1">
    <source>
        <dbReference type="EMBL" id="SET01366.1"/>
    </source>
</evidence>
<dbReference type="AlphaFoldDB" id="A0A1I0B3V9"/>
<gene>
    <name evidence="1" type="ORF">SAMN04487771_100376</name>
</gene>
<sequence>MGKILELFRPSDYAVSSYSIDYEALYRQGIRGLIYDVDNTLVPHGAPAEERTVLLFERLHRMGFHTCLLSNNKRHRVEPFAERIGSDFRFLAHKPMPKACREAMTAMGTAPRSTVLIGDQLFTDILCARFSGIRSILVSPIDPKEEIQIVLKRIPEKWILKRLRKEKETTEKQKNS</sequence>
<dbReference type="Pfam" id="PF13242">
    <property type="entry name" value="Hydrolase_like"/>
    <property type="match status" value="1"/>
</dbReference>
<dbReference type="Proteomes" id="UP000199820">
    <property type="component" value="Unassembled WGS sequence"/>
</dbReference>
<dbReference type="GO" id="GO:0008962">
    <property type="term" value="F:phosphatidylglycerophosphatase activity"/>
    <property type="evidence" value="ECO:0007669"/>
    <property type="project" value="InterPro"/>
</dbReference>
<dbReference type="SUPFAM" id="SSF56784">
    <property type="entry name" value="HAD-like"/>
    <property type="match status" value="1"/>
</dbReference>